<evidence type="ECO:0000259" key="1">
    <source>
        <dbReference type="Pfam" id="PF07995"/>
    </source>
</evidence>
<feature type="domain" description="Glucose/Sorbosone dehydrogenase" evidence="1">
    <location>
        <begin position="36"/>
        <end position="110"/>
    </location>
</feature>
<proteinExistence type="predicted"/>
<reference evidence="2 3" key="1">
    <citation type="journal article" date="2014" name="Nature">
        <title>An environmental bacterial taxon with a large and distinct metabolic repertoire.</title>
        <authorList>
            <person name="Wilson M.C."/>
            <person name="Mori T."/>
            <person name="Ruckert C."/>
            <person name="Uria A.R."/>
            <person name="Helf M.J."/>
            <person name="Takada K."/>
            <person name="Gernert C."/>
            <person name="Steffens U.A."/>
            <person name="Heycke N."/>
            <person name="Schmitt S."/>
            <person name="Rinke C."/>
            <person name="Helfrich E.J."/>
            <person name="Brachmann A.O."/>
            <person name="Gurgui C."/>
            <person name="Wakimoto T."/>
            <person name="Kracht M."/>
            <person name="Crusemann M."/>
            <person name="Hentschel U."/>
            <person name="Abe I."/>
            <person name="Matsunaga S."/>
            <person name="Kalinowski J."/>
            <person name="Takeyama H."/>
            <person name="Piel J."/>
        </authorList>
    </citation>
    <scope>NUCLEOTIDE SEQUENCE [LARGE SCALE GENOMIC DNA]</scope>
    <source>
        <strain evidence="3">TSY1</strain>
    </source>
</reference>
<evidence type="ECO:0000313" key="3">
    <source>
        <dbReference type="Proteomes" id="UP000019141"/>
    </source>
</evidence>
<keyword evidence="3" id="KW-1185">Reference proteome</keyword>
<dbReference type="EMBL" id="AZHW01000479">
    <property type="protein sequence ID" value="ETW99143.1"/>
    <property type="molecule type" value="Genomic_DNA"/>
</dbReference>
<sequence length="406" mass="44335">MLGFAGCNAPPTPLSQSLPTPKLEVEKLTEGFTFAVKMAFLPDGRLLVTEKETGYVRLVNADFSLQSEPIVDVAVNYLKERGLMGIAVHPAFLQNGYVYIYYMASSTGQDSNLRDEIDDIRIARFQLPTHARPSGTANTVTGTLNPPDTVNTVTGTLSPPDTVNAATGTLKTLISLTARPGPYHNGGCIHFGPDGKLYVSQGELNRNVNLISQIKRSTRGKLLRYNDDGSIPADNPLGATQPAYLLGLRNAFGFAFDPFGAGIFISDNGPDGNDKLSLALPGENLGWPLIWGYADAWYERPMAWLLGQRYRAPLWESFEQRPVPTAVQVLPDDRYGPAMAGRVLMSLFSEGRIVQFALDSDTRSTAVGMGVFLEGYPTIVDLQFGPDGYLYVLTIQALYRMKPVET</sequence>
<dbReference type="PANTHER" id="PTHR19328:SF13">
    <property type="entry name" value="HIPL1 PROTEIN"/>
    <property type="match status" value="1"/>
</dbReference>
<comment type="caution">
    <text evidence="2">The sequence shown here is derived from an EMBL/GenBank/DDBJ whole genome shotgun (WGS) entry which is preliminary data.</text>
</comment>
<dbReference type="PANTHER" id="PTHR19328">
    <property type="entry name" value="HEDGEHOG-INTERACTING PROTEIN"/>
    <property type="match status" value="1"/>
</dbReference>
<dbReference type="Pfam" id="PF07995">
    <property type="entry name" value="GSDH"/>
    <property type="match status" value="2"/>
</dbReference>
<feature type="domain" description="Glucose/Sorbosone dehydrogenase" evidence="1">
    <location>
        <begin position="179"/>
        <end position="394"/>
    </location>
</feature>
<dbReference type="InterPro" id="IPR011041">
    <property type="entry name" value="Quinoprot_gluc/sorb_DH_b-prop"/>
</dbReference>
<dbReference type="SUPFAM" id="SSF50952">
    <property type="entry name" value="Soluble quinoprotein glucose dehydrogenase"/>
    <property type="match status" value="1"/>
</dbReference>
<dbReference type="AlphaFoldDB" id="W4LM15"/>
<organism evidence="2 3">
    <name type="scientific">Entotheonella factor</name>
    <dbReference type="NCBI Taxonomy" id="1429438"/>
    <lineage>
        <taxon>Bacteria</taxon>
        <taxon>Pseudomonadati</taxon>
        <taxon>Nitrospinota/Tectimicrobiota group</taxon>
        <taxon>Candidatus Tectimicrobiota</taxon>
        <taxon>Candidatus Entotheonellia</taxon>
        <taxon>Candidatus Entotheonellales</taxon>
        <taxon>Candidatus Entotheonellaceae</taxon>
        <taxon>Candidatus Entotheonella</taxon>
    </lineage>
</organism>
<gene>
    <name evidence="2" type="ORF">ETSY1_16125</name>
</gene>
<name>W4LM15_ENTF1</name>
<dbReference type="InterPro" id="IPR011042">
    <property type="entry name" value="6-blade_b-propeller_TolB-like"/>
</dbReference>
<protein>
    <recommendedName>
        <fullName evidence="1">Glucose/Sorbosone dehydrogenase domain-containing protein</fullName>
    </recommendedName>
</protein>
<dbReference type="HOGENOM" id="CLU_677373_0_0_7"/>
<dbReference type="Gene3D" id="2.120.10.30">
    <property type="entry name" value="TolB, C-terminal domain"/>
    <property type="match status" value="1"/>
</dbReference>
<accession>W4LM15</accession>
<dbReference type="InterPro" id="IPR012938">
    <property type="entry name" value="Glc/Sorbosone_DH"/>
</dbReference>
<dbReference type="Proteomes" id="UP000019141">
    <property type="component" value="Unassembled WGS sequence"/>
</dbReference>
<evidence type="ECO:0000313" key="2">
    <source>
        <dbReference type="EMBL" id="ETW99143.1"/>
    </source>
</evidence>